<evidence type="ECO:0000256" key="2">
    <source>
        <dbReference type="SAM" id="Phobius"/>
    </source>
</evidence>
<organism evidence="3">
    <name type="scientific">Leifsonia sp. NPDC080035</name>
    <dbReference type="NCBI Taxonomy" id="3143936"/>
    <lineage>
        <taxon>Bacteria</taxon>
        <taxon>Bacillati</taxon>
        <taxon>Actinomycetota</taxon>
        <taxon>Actinomycetes</taxon>
        <taxon>Micrococcales</taxon>
        <taxon>Microbacteriaceae</taxon>
        <taxon>Leifsonia</taxon>
    </lineage>
</organism>
<keyword evidence="2" id="KW-0472">Membrane</keyword>
<dbReference type="RefSeq" id="WP_348787609.1">
    <property type="nucleotide sequence ID" value="NZ_CP157390.1"/>
</dbReference>
<name>A0AAU7G9V8_9MICO</name>
<accession>A0AAU7G9V8</accession>
<reference evidence="3" key="1">
    <citation type="submission" date="2024-05" db="EMBL/GenBank/DDBJ databases">
        <title>The Natural Products Discovery Center: Release of the First 8490 Sequenced Strains for Exploring Actinobacteria Biosynthetic Diversity.</title>
        <authorList>
            <person name="Kalkreuter E."/>
            <person name="Kautsar S.A."/>
            <person name="Yang D."/>
            <person name="Bader C.D."/>
            <person name="Teijaro C.N."/>
            <person name="Fluegel L."/>
            <person name="Davis C.M."/>
            <person name="Simpson J.R."/>
            <person name="Lauterbach L."/>
            <person name="Steele A.D."/>
            <person name="Gui C."/>
            <person name="Meng S."/>
            <person name="Li G."/>
            <person name="Viehrig K."/>
            <person name="Ye F."/>
            <person name="Su P."/>
            <person name="Kiefer A.F."/>
            <person name="Nichols A."/>
            <person name="Cepeda A.J."/>
            <person name="Yan W."/>
            <person name="Fan B."/>
            <person name="Jiang Y."/>
            <person name="Adhikari A."/>
            <person name="Zheng C.-J."/>
            <person name="Schuster L."/>
            <person name="Cowan T.M."/>
            <person name="Smanski M.J."/>
            <person name="Chevrette M.G."/>
            <person name="de Carvalho L.P.S."/>
            <person name="Shen B."/>
        </authorList>
    </citation>
    <scope>NUCLEOTIDE SEQUENCE</scope>
    <source>
        <strain evidence="3">NPDC080035</strain>
    </source>
</reference>
<feature type="compositionally biased region" description="Low complexity" evidence="1">
    <location>
        <begin position="55"/>
        <end position="78"/>
    </location>
</feature>
<feature type="transmembrane region" description="Helical" evidence="2">
    <location>
        <begin position="22"/>
        <end position="42"/>
    </location>
</feature>
<evidence type="ECO:0000256" key="1">
    <source>
        <dbReference type="SAM" id="MobiDB-lite"/>
    </source>
</evidence>
<keyword evidence="2" id="KW-1133">Transmembrane helix</keyword>
<gene>
    <name evidence="3" type="ORF">AAME72_16430</name>
</gene>
<sequence>MSHLTTVLAAAEAHVELPMPTWAFGVIAIVVFLLLLGVCWSYKDVANRHGHRSAADAASHAGAPGATHHGTGHPTQGH</sequence>
<evidence type="ECO:0000313" key="3">
    <source>
        <dbReference type="EMBL" id="XBM47642.1"/>
    </source>
</evidence>
<protein>
    <submittedName>
        <fullName evidence="3">Uncharacterized protein</fullName>
    </submittedName>
</protein>
<keyword evidence="2" id="KW-0812">Transmembrane</keyword>
<proteinExistence type="predicted"/>
<dbReference type="EMBL" id="CP157390">
    <property type="protein sequence ID" value="XBM47642.1"/>
    <property type="molecule type" value="Genomic_DNA"/>
</dbReference>
<dbReference type="AlphaFoldDB" id="A0AAU7G9V8"/>
<feature type="region of interest" description="Disordered" evidence="1">
    <location>
        <begin position="53"/>
        <end position="78"/>
    </location>
</feature>